<dbReference type="Proteomes" id="UP001177295">
    <property type="component" value="Chromosome"/>
</dbReference>
<evidence type="ECO:0000313" key="3">
    <source>
        <dbReference type="Proteomes" id="UP001177295"/>
    </source>
</evidence>
<feature type="transmembrane region" description="Helical" evidence="1">
    <location>
        <begin position="68"/>
        <end position="89"/>
    </location>
</feature>
<accession>A0ABY8WUF1</accession>
<feature type="transmembrane region" description="Helical" evidence="1">
    <location>
        <begin position="40"/>
        <end position="62"/>
    </location>
</feature>
<gene>
    <name evidence="2" type="ORF">SEML1_0331</name>
</gene>
<evidence type="ECO:0000313" key="2">
    <source>
        <dbReference type="EMBL" id="WIO45959.1"/>
    </source>
</evidence>
<evidence type="ECO:0000256" key="1">
    <source>
        <dbReference type="SAM" id="Phobius"/>
    </source>
</evidence>
<keyword evidence="1" id="KW-0812">Transmembrane</keyword>
<evidence type="ECO:0008006" key="4">
    <source>
        <dbReference type="Google" id="ProtNLM"/>
    </source>
</evidence>
<keyword evidence="1" id="KW-1133">Transmembrane helix</keyword>
<organism evidence="2 3">
    <name type="scientific">Candidatus Southlakia epibionticum</name>
    <dbReference type="NCBI Taxonomy" id="3043284"/>
    <lineage>
        <taxon>Bacteria</taxon>
        <taxon>Candidatus Saccharimonadota</taxon>
        <taxon>Candidatus Saccharimonadia</taxon>
        <taxon>Candidatus Saccharimonadales</taxon>
        <taxon>Candidatus Saccharimonadaceae</taxon>
        <taxon>Candidatus Southlakia</taxon>
    </lineage>
</organism>
<sequence length="123" mass="14169">MKQHEAMIKQRLEQTLSSGELVQLAAFHARRIAEFQHERLVHLLVTMFFACLLFAAVGLFFAVVPAGLLLSVLMGVLTLILFVLELFYIRHYYYLENGTQRLYRLTVAIEKRRAGDRNDTVAI</sequence>
<protein>
    <recommendedName>
        <fullName evidence="4">DUF4231 domain-containing protein</fullName>
    </recommendedName>
</protein>
<name>A0ABY8WUF1_9BACT</name>
<dbReference type="EMBL" id="CP124550">
    <property type="protein sequence ID" value="WIO45959.1"/>
    <property type="molecule type" value="Genomic_DNA"/>
</dbReference>
<proteinExistence type="predicted"/>
<keyword evidence="3" id="KW-1185">Reference proteome</keyword>
<keyword evidence="1" id="KW-0472">Membrane</keyword>
<reference evidence="2 3" key="1">
    <citation type="journal article" date="2023" name="Cell">
        <title>Genetic manipulation of Patescibacteria provides mechanistic insights into microbial dark matter and the epibiotic lifestyle.</title>
        <authorList>
            <person name="Wang Y."/>
            <person name="Gallagher L.A."/>
            <person name="Andrade P.A."/>
            <person name="Liu A."/>
            <person name="Humphreys I.R."/>
            <person name="Turkarslan S."/>
            <person name="Cutler K.J."/>
            <person name="Arrieta-Ortiz M.L."/>
            <person name="Li Y."/>
            <person name="Radey M.C."/>
            <person name="McLean J.S."/>
            <person name="Cong Q."/>
            <person name="Baker D."/>
            <person name="Baliga N.S."/>
            <person name="Peterson S.B."/>
            <person name="Mougous J.D."/>
        </authorList>
    </citation>
    <scope>NUCLEOTIDE SEQUENCE [LARGE SCALE GENOMIC DNA]</scope>
    <source>
        <strain evidence="2 3">ML1</strain>
    </source>
</reference>